<dbReference type="AlphaFoldDB" id="I3TEV5"/>
<accession>I3TEV5</accession>
<dbReference type="HOGENOM" id="CLU_3323175_0_0_2"/>
<protein>
    <submittedName>
        <fullName evidence="1">Uncharacterized protein</fullName>
    </submittedName>
</protein>
<sequence length="38" mass="4311">MSVYKPKKLGKKDVLSEGLKDLSPNLKEHVKKTLSDKK</sequence>
<keyword evidence="2" id="KW-1185">Reference proteome</keyword>
<dbReference type="KEGG" id="thg:TCELL_0869"/>
<dbReference type="Proteomes" id="UP000005270">
    <property type="component" value="Chromosome"/>
</dbReference>
<organism evidence="1 2">
    <name type="scientific">Thermogladius calderae (strain DSM 22663 / VKM B-2946 / 1633)</name>
    <dbReference type="NCBI Taxonomy" id="1184251"/>
    <lineage>
        <taxon>Archaea</taxon>
        <taxon>Thermoproteota</taxon>
        <taxon>Thermoprotei</taxon>
        <taxon>Desulfurococcales</taxon>
        <taxon>Desulfurococcaceae</taxon>
        <taxon>Thermogladius</taxon>
    </lineage>
</organism>
<gene>
    <name evidence="1" type="ordered locus">TCELL_0869</name>
</gene>
<dbReference type="InParanoid" id="I3TEV5"/>
<name>I3TEV5_THEC1</name>
<proteinExistence type="predicted"/>
<evidence type="ECO:0000313" key="2">
    <source>
        <dbReference type="Proteomes" id="UP000005270"/>
    </source>
</evidence>
<evidence type="ECO:0000313" key="1">
    <source>
        <dbReference type="EMBL" id="AFK51293.1"/>
    </source>
</evidence>
<dbReference type="EMBL" id="CP003531">
    <property type="protein sequence ID" value="AFK51293.1"/>
    <property type="molecule type" value="Genomic_DNA"/>
</dbReference>
<reference evidence="1 2" key="1">
    <citation type="journal article" date="2012" name="J. Bacteriol.">
        <title>Complete genome sequence of the hyperthermophilic cellulolytic Crenarchaeon 'Thermogladius cellulolyticus' 1633.</title>
        <authorList>
            <person name="Mardanov A.V."/>
            <person name="Kochetkova T.V."/>
            <person name="Beletsky A.V."/>
            <person name="Bonch-Osmolovskaya E.A."/>
            <person name="Ravin N.V."/>
            <person name="Skryabin K.G."/>
        </authorList>
    </citation>
    <scope>NUCLEOTIDE SEQUENCE [LARGE SCALE GENOMIC DNA]</scope>
    <source>
        <strain evidence="2">DSM 22663 / VKM B-2946 / 1633</strain>
    </source>
</reference>